<evidence type="ECO:0000313" key="3">
    <source>
        <dbReference type="Proteomes" id="UP000559256"/>
    </source>
</evidence>
<organism evidence="2 3">
    <name type="scientific">Tetrapyrgos nigripes</name>
    <dbReference type="NCBI Taxonomy" id="182062"/>
    <lineage>
        <taxon>Eukaryota</taxon>
        <taxon>Fungi</taxon>
        <taxon>Dikarya</taxon>
        <taxon>Basidiomycota</taxon>
        <taxon>Agaricomycotina</taxon>
        <taxon>Agaricomycetes</taxon>
        <taxon>Agaricomycetidae</taxon>
        <taxon>Agaricales</taxon>
        <taxon>Marasmiineae</taxon>
        <taxon>Marasmiaceae</taxon>
        <taxon>Tetrapyrgos</taxon>
    </lineage>
</organism>
<evidence type="ECO:0000313" key="2">
    <source>
        <dbReference type="EMBL" id="KAF5355565.1"/>
    </source>
</evidence>
<dbReference type="InterPro" id="IPR001810">
    <property type="entry name" value="F-box_dom"/>
</dbReference>
<evidence type="ECO:0000259" key="1">
    <source>
        <dbReference type="Pfam" id="PF00646"/>
    </source>
</evidence>
<dbReference type="OrthoDB" id="2688364at2759"/>
<gene>
    <name evidence="2" type="ORF">D9758_006343</name>
</gene>
<dbReference type="Pfam" id="PF00646">
    <property type="entry name" value="F-box"/>
    <property type="match status" value="1"/>
</dbReference>
<comment type="caution">
    <text evidence="2">The sequence shown here is derived from an EMBL/GenBank/DDBJ whole genome shotgun (WGS) entry which is preliminary data.</text>
</comment>
<dbReference type="Proteomes" id="UP000559256">
    <property type="component" value="Unassembled WGS sequence"/>
</dbReference>
<dbReference type="AlphaFoldDB" id="A0A8H5D8L5"/>
<sequence length="340" mass="39565">MIEQAHFTSLPLDLLLVIFDWMSPLDIIHLRQCLGFCPQKHFSLFLPPGPHTLHPVSELERILVRAQRLDEDWCLESGAPQLKTIRELTYEQDIRCMHLYYGRYLINLKLEALIGINRYFNVTWNPKWHFNTIFGAMIRGEAFKAQRLGCILQSCRERQGICDPMELFYGRLMQVLTLPVEPYPITPVVISNGYLQQSWSPDDFIVLRDQVIAMHLHPRTKFECFAIYKQDETRTDDIRLQRTHCGEWDVSIRRPQALVYRPPTSSTDEANFIFVSVMPLQETVKLCLLEVILRQDGTISFNKIAEGNDTSYFLSADICHRERFIRALVRCPTFAKSAAV</sequence>
<proteinExistence type="predicted"/>
<accession>A0A8H5D8L5</accession>
<keyword evidence="3" id="KW-1185">Reference proteome</keyword>
<name>A0A8H5D8L5_9AGAR</name>
<reference evidence="2 3" key="1">
    <citation type="journal article" date="2020" name="ISME J.">
        <title>Uncovering the hidden diversity of litter-decomposition mechanisms in mushroom-forming fungi.</title>
        <authorList>
            <person name="Floudas D."/>
            <person name="Bentzer J."/>
            <person name="Ahren D."/>
            <person name="Johansson T."/>
            <person name="Persson P."/>
            <person name="Tunlid A."/>
        </authorList>
    </citation>
    <scope>NUCLEOTIDE SEQUENCE [LARGE SCALE GENOMIC DNA]</scope>
    <source>
        <strain evidence="2 3">CBS 291.85</strain>
    </source>
</reference>
<feature type="domain" description="F-box" evidence="1">
    <location>
        <begin position="8"/>
        <end position="33"/>
    </location>
</feature>
<dbReference type="EMBL" id="JAACJM010000056">
    <property type="protein sequence ID" value="KAF5355565.1"/>
    <property type="molecule type" value="Genomic_DNA"/>
</dbReference>
<protein>
    <recommendedName>
        <fullName evidence="1">F-box domain-containing protein</fullName>
    </recommendedName>
</protein>